<gene>
    <name evidence="4" type="ORF">CSB45_09965</name>
</gene>
<keyword evidence="2" id="KW-0472">Membrane</keyword>
<dbReference type="Proteomes" id="UP000229740">
    <property type="component" value="Unassembled WGS sequence"/>
</dbReference>
<evidence type="ECO:0000259" key="3">
    <source>
        <dbReference type="Pfam" id="PF14238"/>
    </source>
</evidence>
<feature type="region of interest" description="Disordered" evidence="1">
    <location>
        <begin position="396"/>
        <end position="418"/>
    </location>
</feature>
<dbReference type="Pfam" id="PF14238">
    <property type="entry name" value="DUF4340"/>
    <property type="match status" value="1"/>
</dbReference>
<accession>A0A2G6E4P5</accession>
<evidence type="ECO:0000313" key="5">
    <source>
        <dbReference type="Proteomes" id="UP000229740"/>
    </source>
</evidence>
<evidence type="ECO:0000313" key="4">
    <source>
        <dbReference type="EMBL" id="PID56758.1"/>
    </source>
</evidence>
<keyword evidence="2" id="KW-1133">Transmembrane helix</keyword>
<evidence type="ECO:0000256" key="2">
    <source>
        <dbReference type="SAM" id="Phobius"/>
    </source>
</evidence>
<dbReference type="InterPro" id="IPR025641">
    <property type="entry name" value="DUF4340"/>
</dbReference>
<dbReference type="AlphaFoldDB" id="A0A2G6E4P5"/>
<reference evidence="4 5" key="1">
    <citation type="submission" date="2017-10" db="EMBL/GenBank/DDBJ databases">
        <title>Novel microbial diversity and functional potential in the marine mammal oral microbiome.</title>
        <authorList>
            <person name="Dudek N.K."/>
            <person name="Sun C.L."/>
            <person name="Burstein D."/>
            <person name="Kantor R.S."/>
            <person name="Aliaga Goltsman D.S."/>
            <person name="Bik E.M."/>
            <person name="Thomas B.C."/>
            <person name="Banfield J.F."/>
            <person name="Relman D.A."/>
        </authorList>
    </citation>
    <scope>NUCLEOTIDE SEQUENCE [LARGE SCALE GENOMIC DNA]</scope>
    <source>
        <strain evidence="4">DOLZORAL124_49_17</strain>
    </source>
</reference>
<proteinExistence type="predicted"/>
<feature type="transmembrane region" description="Helical" evidence="2">
    <location>
        <begin position="43"/>
        <end position="59"/>
    </location>
</feature>
<sequence length="418" mass="46221">MLEERRAPAVTRKRSAVAVIPSFPISGCSDVLREHESMTNKNLFVLSIVAAVTLIWAVVQSQVASSRAKRPQRALFEDSYLIQGLNLAAISSIRIGDGEEPLTLLRQGDRFTISSKDDYPADTQTINRLLIELTDIRVTELVTDNEQNHASLKVAENDAEGIIRFFDRDGNTLLGVAIGSQHSVKGGSGPSHRYVRLLSSPDVFLAEGVPDVSDSALDYLNKELLKLEDDKIVQIETAPAAGPAYVLQRSQNGAESSYRLDELPEGRELDDGQAASIFSAFANIRLQEVRKAGEWVQNLEALSSAACLLENELAYRIELLKQDEKFYARLSAEFLGDGTIVKENRVESDEELKVKEAKLLALDTAESVTQFHQGWIYEIQPWKAEKLLTTRDGLLKKIEDPEDPEREAGTEGLPASAE</sequence>
<feature type="domain" description="DUF4340" evidence="3">
    <location>
        <begin position="113"/>
        <end position="292"/>
    </location>
</feature>
<evidence type="ECO:0000256" key="1">
    <source>
        <dbReference type="SAM" id="MobiDB-lite"/>
    </source>
</evidence>
<organism evidence="4 5">
    <name type="scientific">candidate division KSB3 bacterium</name>
    <dbReference type="NCBI Taxonomy" id="2044937"/>
    <lineage>
        <taxon>Bacteria</taxon>
        <taxon>candidate division KSB3</taxon>
    </lineage>
</organism>
<comment type="caution">
    <text evidence="4">The sequence shown here is derived from an EMBL/GenBank/DDBJ whole genome shotgun (WGS) entry which is preliminary data.</text>
</comment>
<dbReference type="EMBL" id="PDPS01000031">
    <property type="protein sequence ID" value="PID56758.1"/>
    <property type="molecule type" value="Genomic_DNA"/>
</dbReference>
<protein>
    <recommendedName>
        <fullName evidence="3">DUF4340 domain-containing protein</fullName>
    </recommendedName>
</protein>
<keyword evidence="2" id="KW-0812">Transmembrane</keyword>
<name>A0A2G6E4P5_9BACT</name>